<evidence type="ECO:0000313" key="9">
    <source>
        <dbReference type="EMBL" id="TKR63970.1"/>
    </source>
</evidence>
<dbReference type="InterPro" id="IPR032675">
    <property type="entry name" value="LRR_dom_sf"/>
</dbReference>
<dbReference type="GO" id="GO:0051707">
    <property type="term" value="P:response to other organism"/>
    <property type="evidence" value="ECO:0007669"/>
    <property type="project" value="UniProtKB-ARBA"/>
</dbReference>
<dbReference type="Gene3D" id="3.40.50.300">
    <property type="entry name" value="P-loop containing nucleotide triphosphate hydrolases"/>
    <property type="match status" value="1"/>
</dbReference>
<dbReference type="Gene3D" id="1.10.8.430">
    <property type="entry name" value="Helical domain of apoptotic protease-activating factors"/>
    <property type="match status" value="1"/>
</dbReference>
<dbReference type="SUPFAM" id="SSF52540">
    <property type="entry name" value="P-loop containing nucleoside triphosphate hydrolases"/>
    <property type="match status" value="1"/>
</dbReference>
<dbReference type="PANTHER" id="PTHR36766">
    <property type="entry name" value="PLANT BROAD-SPECTRUM MILDEW RESISTANCE PROTEIN RPW8"/>
    <property type="match status" value="1"/>
</dbReference>
<reference evidence="9" key="1">
    <citation type="submission" date="2018-10" db="EMBL/GenBank/DDBJ databases">
        <title>Population genomic analysis revealed the cold adaptation of white poplar.</title>
        <authorList>
            <person name="Liu Y.-J."/>
        </authorList>
    </citation>
    <scope>NUCLEOTIDE SEQUENCE [LARGE SCALE GENOMIC DNA]</scope>
    <source>
        <strain evidence="9">PAL-ZL1</strain>
    </source>
</reference>
<dbReference type="InterPro" id="IPR041118">
    <property type="entry name" value="Rx_N"/>
</dbReference>
<keyword evidence="4" id="KW-0067">ATP-binding</keyword>
<evidence type="ECO:0000259" key="6">
    <source>
        <dbReference type="Pfam" id="PF00931"/>
    </source>
</evidence>
<evidence type="ECO:0000256" key="5">
    <source>
        <dbReference type="SAM" id="Coils"/>
    </source>
</evidence>
<dbReference type="Pfam" id="PF23598">
    <property type="entry name" value="LRR_14"/>
    <property type="match status" value="1"/>
</dbReference>
<gene>
    <name evidence="9" type="ORF">D5086_0000320050</name>
</gene>
<dbReference type="Gene3D" id="3.80.10.10">
    <property type="entry name" value="Ribonuclease Inhibitor"/>
    <property type="match status" value="2"/>
</dbReference>
<keyword evidence="1" id="KW-0677">Repeat</keyword>
<dbReference type="GO" id="GO:0006952">
    <property type="term" value="P:defense response"/>
    <property type="evidence" value="ECO:0007669"/>
    <property type="project" value="UniProtKB-KW"/>
</dbReference>
<evidence type="ECO:0000259" key="7">
    <source>
        <dbReference type="Pfam" id="PF18052"/>
    </source>
</evidence>
<evidence type="ECO:0000256" key="3">
    <source>
        <dbReference type="ARBA" id="ARBA00022821"/>
    </source>
</evidence>
<feature type="domain" description="NB-ARC" evidence="6">
    <location>
        <begin position="167"/>
        <end position="341"/>
    </location>
</feature>
<proteinExistence type="predicted"/>
<dbReference type="EMBL" id="RCHU01001259">
    <property type="protein sequence ID" value="TKR63970.1"/>
    <property type="molecule type" value="Genomic_DNA"/>
</dbReference>
<evidence type="ECO:0000256" key="1">
    <source>
        <dbReference type="ARBA" id="ARBA00022737"/>
    </source>
</evidence>
<dbReference type="AlphaFoldDB" id="A0A4U5M566"/>
<keyword evidence="5" id="KW-0175">Coiled coil</keyword>
<dbReference type="Pfam" id="PF18052">
    <property type="entry name" value="Rx_N"/>
    <property type="match status" value="1"/>
</dbReference>
<keyword evidence="2" id="KW-0547">Nucleotide-binding</keyword>
<protein>
    <submittedName>
        <fullName evidence="9">Uncharacterized protein</fullName>
    </submittedName>
</protein>
<feature type="domain" description="Disease resistance N-terminal" evidence="7">
    <location>
        <begin position="20"/>
        <end position="101"/>
    </location>
</feature>
<dbReference type="GO" id="GO:0043531">
    <property type="term" value="F:ADP binding"/>
    <property type="evidence" value="ECO:0007669"/>
    <property type="project" value="InterPro"/>
</dbReference>
<feature type="domain" description="Disease resistance R13L4/SHOC-2-like LRR" evidence="8">
    <location>
        <begin position="462"/>
        <end position="776"/>
    </location>
</feature>
<name>A0A4U5M566_POPAL</name>
<feature type="coiled-coil region" evidence="5">
    <location>
        <begin position="27"/>
        <end position="54"/>
    </location>
</feature>
<comment type="caution">
    <text evidence="9">The sequence shown here is derived from an EMBL/GenBank/DDBJ whole genome shotgun (WGS) entry which is preliminary data.</text>
</comment>
<evidence type="ECO:0000259" key="8">
    <source>
        <dbReference type="Pfam" id="PF23598"/>
    </source>
</evidence>
<dbReference type="InterPro" id="IPR042197">
    <property type="entry name" value="Apaf_helical"/>
</dbReference>
<dbReference type="InterPro" id="IPR027417">
    <property type="entry name" value="P-loop_NTPase"/>
</dbReference>
<evidence type="ECO:0000256" key="4">
    <source>
        <dbReference type="ARBA" id="ARBA00022840"/>
    </source>
</evidence>
<dbReference type="PANTHER" id="PTHR36766:SF45">
    <property type="entry name" value="NB-ARC DOMAIN-CONTAINING PROTEIN"/>
    <property type="match status" value="1"/>
</dbReference>
<sequence>MAHLVSELLELLSSIRFYEVKQEVRLVVGVKEEVKNLTRKLQSVKLEVADAERRWRHEQDESAKEWLDDFEEICYGLDDVLDEWVTAILKSETESEYENPSKSKRKLKIHSSCFTCGQVSLRDDIASKMKKLNEKADRFFGRKETKFEKSIQYYATAVDETPVCGREKEKDEIMKLLLGESTDQGGRSSDVISIVGIAGVGKTYLAELVYEEKSIKEEFNFKIWVSVSQSFAKIIAEKSDFQSVPHRFSSSDRVGLNDLLEETALAVFGKKFLLVLDDVQEIDSSTWYKYLRCYFEFGLPGSKVLITTRSDLVPVDNLTCVFPLHGITEDDCRSLFSHRAWFGNSSTESEDMVSIHNKIISGCKGLPFLVKALASLLQVKISTEERKLVLDSKNDCVNVEVRSHGVIGMVSSWDKVRHLKIEFSERNASFPVSFDKLKNLRSLLVDYCISDYPFVRRNQDDLLSRLTCLRALKLSHISSEEISDKIGKLIHLRYLDLSDNQHLKYLPEEIGELHNLQTLNVSGCCELQRLPYGLCRLINLRHLNNYHTDKLTFMPRGIERLTSLKSLYKFVVNCSYHSKESSSTLGDLQNLNNLRNYLEISGLGISTDMISETRKAQLKKKKQLVTLKLSFVECKALIHDQDGEIIQALEPPPSLQHLEIEHYGGINMKIPNWMMHLAKLSKICISKFRNCNNLPPLGKLPFLEYLEISDMRSVHRVGDEFLGIETNHKENEDKKKAFPKLKELRFSRMYAWDKWDAGIALEEEVMPCLLRLYIGFCDTLEALPRQLLQMTTLEELSVDDCCSLRGQYHWNGGVDWHRISHIPIIYFDGKRYVNYKYPACDLGFNFL</sequence>
<organism evidence="9">
    <name type="scientific">Populus alba</name>
    <name type="common">White poplar</name>
    <dbReference type="NCBI Taxonomy" id="43335"/>
    <lineage>
        <taxon>Eukaryota</taxon>
        <taxon>Viridiplantae</taxon>
        <taxon>Streptophyta</taxon>
        <taxon>Embryophyta</taxon>
        <taxon>Tracheophyta</taxon>
        <taxon>Spermatophyta</taxon>
        <taxon>Magnoliopsida</taxon>
        <taxon>eudicotyledons</taxon>
        <taxon>Gunneridae</taxon>
        <taxon>Pentapetalae</taxon>
        <taxon>rosids</taxon>
        <taxon>fabids</taxon>
        <taxon>Malpighiales</taxon>
        <taxon>Salicaceae</taxon>
        <taxon>Saliceae</taxon>
        <taxon>Populus</taxon>
    </lineage>
</organism>
<keyword evidence="3" id="KW-0611">Plant defense</keyword>
<accession>A0A4U5M566</accession>
<dbReference type="InterPro" id="IPR055414">
    <property type="entry name" value="LRR_R13L4/SHOC2-like"/>
</dbReference>
<dbReference type="PRINTS" id="PR00364">
    <property type="entry name" value="DISEASERSIST"/>
</dbReference>
<dbReference type="SUPFAM" id="SSF52058">
    <property type="entry name" value="L domain-like"/>
    <property type="match status" value="1"/>
</dbReference>
<dbReference type="Pfam" id="PF00931">
    <property type="entry name" value="NB-ARC"/>
    <property type="match status" value="1"/>
</dbReference>
<dbReference type="Gene3D" id="1.20.5.4130">
    <property type="match status" value="1"/>
</dbReference>
<evidence type="ECO:0000256" key="2">
    <source>
        <dbReference type="ARBA" id="ARBA00022741"/>
    </source>
</evidence>
<dbReference type="InterPro" id="IPR002182">
    <property type="entry name" value="NB-ARC"/>
</dbReference>
<dbReference type="GO" id="GO:0005524">
    <property type="term" value="F:ATP binding"/>
    <property type="evidence" value="ECO:0007669"/>
    <property type="project" value="UniProtKB-KW"/>
</dbReference>